<protein>
    <submittedName>
        <fullName evidence="1">Uncharacterized protein</fullName>
    </submittedName>
</protein>
<sequence>MSVVFDVCNPLFTEIDCVTVPPPDSRSSLKRLLRVRPANAVGVSSDTSPDFKLLCCVKPLAEGSESADTRPFPPSELALERYADESRYACRASDAPGSCST</sequence>
<name>A0A179H6R3_PURLI</name>
<accession>A0A179H6R3</accession>
<dbReference type="Proteomes" id="UP000078340">
    <property type="component" value="Unassembled WGS sequence"/>
</dbReference>
<organism evidence="1 2">
    <name type="scientific">Purpureocillium lilacinum</name>
    <name type="common">Paecilomyces lilacinus</name>
    <dbReference type="NCBI Taxonomy" id="33203"/>
    <lineage>
        <taxon>Eukaryota</taxon>
        <taxon>Fungi</taxon>
        <taxon>Dikarya</taxon>
        <taxon>Ascomycota</taxon>
        <taxon>Pezizomycotina</taxon>
        <taxon>Sordariomycetes</taxon>
        <taxon>Hypocreomycetidae</taxon>
        <taxon>Hypocreales</taxon>
        <taxon>Ophiocordycipitaceae</taxon>
        <taxon>Purpureocillium</taxon>
    </lineage>
</organism>
<gene>
    <name evidence="1" type="ORF">VFPFJ_07632</name>
</gene>
<evidence type="ECO:0000313" key="2">
    <source>
        <dbReference type="Proteomes" id="UP000078340"/>
    </source>
</evidence>
<dbReference type="EMBL" id="LSBI01000007">
    <property type="protein sequence ID" value="OAQ85243.1"/>
    <property type="molecule type" value="Genomic_DNA"/>
</dbReference>
<dbReference type="AlphaFoldDB" id="A0A179H6R3"/>
<comment type="caution">
    <text evidence="1">The sequence shown here is derived from an EMBL/GenBank/DDBJ whole genome shotgun (WGS) entry which is preliminary data.</text>
</comment>
<reference evidence="1 2" key="1">
    <citation type="submission" date="2016-02" db="EMBL/GenBank/DDBJ databases">
        <title>Biosynthesis of antibiotic leucinostatins and their inhibition on Phytophthora in bio-control Purpureocillium lilacinum.</title>
        <authorList>
            <person name="Wang G."/>
            <person name="Liu Z."/>
            <person name="Lin R."/>
            <person name="Li E."/>
            <person name="Mao Z."/>
            <person name="Ling J."/>
            <person name="Yin W."/>
            <person name="Xie B."/>
        </authorList>
    </citation>
    <scope>NUCLEOTIDE SEQUENCE [LARGE SCALE GENOMIC DNA]</scope>
    <source>
        <strain evidence="1">PLFJ-1</strain>
    </source>
</reference>
<proteinExistence type="predicted"/>
<evidence type="ECO:0000313" key="1">
    <source>
        <dbReference type="EMBL" id="OAQ85243.1"/>
    </source>
</evidence>